<dbReference type="Proteomes" id="UP000095662">
    <property type="component" value="Unassembled WGS sequence"/>
</dbReference>
<accession>A0A174ZMG8</accession>
<dbReference type="SUPFAM" id="SSF109604">
    <property type="entry name" value="HD-domain/PDEase-like"/>
    <property type="match status" value="1"/>
</dbReference>
<dbReference type="AlphaFoldDB" id="A0A174ZMG8"/>
<dbReference type="STRING" id="39492.ERS852540_01699"/>
<dbReference type="Gene3D" id="1.10.3210.10">
    <property type="entry name" value="Hypothetical protein af1432"/>
    <property type="match status" value="1"/>
</dbReference>
<dbReference type="Pfam" id="PF01966">
    <property type="entry name" value="HD"/>
    <property type="match status" value="1"/>
</dbReference>
<gene>
    <name evidence="2" type="ORF">ERS852540_01699</name>
</gene>
<name>A0A174ZMG8_9FIRM</name>
<feature type="domain" description="HD" evidence="1">
    <location>
        <begin position="29"/>
        <end position="126"/>
    </location>
</feature>
<keyword evidence="2" id="KW-0378">Hydrolase</keyword>
<sequence length="154" mass="17239">MEINRIEVISAVVSEMIATLPEERRQKAYIHLFGTAQTAGLIALRRGVNAELAQISGLLHDYRKYLTGVDEKHAEEGADAVMPILAKTGLFSVCEIGNITRAIANHSDKENVGLPLDEVLKDADILQHVLQNTTLPIRDKYEKRFEKLKKEFSL</sequence>
<evidence type="ECO:0000313" key="3">
    <source>
        <dbReference type="Proteomes" id="UP000095662"/>
    </source>
</evidence>
<evidence type="ECO:0000259" key="1">
    <source>
        <dbReference type="Pfam" id="PF01966"/>
    </source>
</evidence>
<dbReference type="InterPro" id="IPR006674">
    <property type="entry name" value="HD_domain"/>
</dbReference>
<reference evidence="2 3" key="1">
    <citation type="submission" date="2015-09" db="EMBL/GenBank/DDBJ databases">
        <authorList>
            <consortium name="Pathogen Informatics"/>
        </authorList>
    </citation>
    <scope>NUCLEOTIDE SEQUENCE [LARGE SCALE GENOMIC DNA]</scope>
    <source>
        <strain evidence="2 3">2789STDY5834928</strain>
    </source>
</reference>
<evidence type="ECO:0000313" key="2">
    <source>
        <dbReference type="EMBL" id="CUQ88324.1"/>
    </source>
</evidence>
<proteinExistence type="predicted"/>
<dbReference type="GO" id="GO:0016787">
    <property type="term" value="F:hydrolase activity"/>
    <property type="evidence" value="ECO:0007669"/>
    <property type="project" value="UniProtKB-KW"/>
</dbReference>
<organism evidence="2 3">
    <name type="scientific">[Eubacterium] siraeum</name>
    <dbReference type="NCBI Taxonomy" id="39492"/>
    <lineage>
        <taxon>Bacteria</taxon>
        <taxon>Bacillati</taxon>
        <taxon>Bacillota</taxon>
        <taxon>Clostridia</taxon>
        <taxon>Eubacteriales</taxon>
        <taxon>Oscillospiraceae</taxon>
        <taxon>Oscillospiraceae incertae sedis</taxon>
    </lineage>
</organism>
<dbReference type="OrthoDB" id="1767989at2"/>
<protein>
    <submittedName>
        <fullName evidence="2">Predicted HD superfamily hydrolase</fullName>
    </submittedName>
</protein>
<dbReference type="EMBL" id="CZBY01000013">
    <property type="protein sequence ID" value="CUQ88324.1"/>
    <property type="molecule type" value="Genomic_DNA"/>
</dbReference>